<sequence>MNPITLYAVERPRKNMVVPIYKNTIQKAVSQDQASIEKKKYIWRFTCLIHREVRRILRDPNYADNYTDSTHYKYSVLSGRAPRHIVDKTKLTYSLDSGEDAIHAVCLAKDIVAKLAELFPDSKVYHTVNVGKDAIPNYPVHSITIDWS</sequence>
<accession>A0A6C0AIR2</accession>
<dbReference type="EMBL" id="MN740642">
    <property type="protein sequence ID" value="QHS79350.1"/>
    <property type="molecule type" value="Genomic_DNA"/>
</dbReference>
<organism evidence="1">
    <name type="scientific">viral metagenome</name>
    <dbReference type="NCBI Taxonomy" id="1070528"/>
    <lineage>
        <taxon>unclassified sequences</taxon>
        <taxon>metagenomes</taxon>
        <taxon>organismal metagenomes</taxon>
    </lineage>
</organism>
<reference evidence="1" key="1">
    <citation type="journal article" date="2020" name="Nature">
        <title>Giant virus diversity and host interactions through global metagenomics.</title>
        <authorList>
            <person name="Schulz F."/>
            <person name="Roux S."/>
            <person name="Paez-Espino D."/>
            <person name="Jungbluth S."/>
            <person name="Walsh D.A."/>
            <person name="Denef V.J."/>
            <person name="McMahon K.D."/>
            <person name="Konstantinidis K.T."/>
            <person name="Eloe-Fadrosh E.A."/>
            <person name="Kyrpides N.C."/>
            <person name="Woyke T."/>
        </authorList>
    </citation>
    <scope>NUCLEOTIDE SEQUENCE</scope>
    <source>
        <strain evidence="1">GVMAG-S-1035237-23</strain>
    </source>
</reference>
<dbReference type="AlphaFoldDB" id="A0A6C0AIR2"/>
<proteinExistence type="predicted"/>
<evidence type="ECO:0000313" key="1">
    <source>
        <dbReference type="EMBL" id="QHS79350.1"/>
    </source>
</evidence>
<name>A0A6C0AIR2_9ZZZZ</name>
<protein>
    <submittedName>
        <fullName evidence="1">Uncharacterized protein</fullName>
    </submittedName>
</protein>